<protein>
    <submittedName>
        <fullName evidence="1">Uncharacterized protein</fullName>
    </submittedName>
</protein>
<dbReference type="EMBL" id="JAVKGS010000001">
    <property type="protein sequence ID" value="MDR5690665.1"/>
    <property type="molecule type" value="Genomic_DNA"/>
</dbReference>
<dbReference type="RefSeq" id="WP_310519393.1">
    <property type="nucleotide sequence ID" value="NZ_BAABBS010000001.1"/>
</dbReference>
<reference evidence="2" key="1">
    <citation type="submission" date="2023-07" db="EMBL/GenBank/DDBJ databases">
        <title>Description of three actinobacteria isolated from air of manufacturing shop in a pharmaceutical factory.</title>
        <authorList>
            <person name="Zhang D.-F."/>
        </authorList>
    </citation>
    <scope>NUCLEOTIDE SEQUENCE [LARGE SCALE GENOMIC DNA]</scope>
    <source>
        <strain evidence="2">CCTCC AB 2011122</strain>
    </source>
</reference>
<gene>
    <name evidence="1" type="ORF">RH861_01160</name>
</gene>
<accession>A0ABU1FG13</accession>
<proteinExistence type="predicted"/>
<comment type="caution">
    <text evidence="1">The sequence shown here is derived from an EMBL/GenBank/DDBJ whole genome shotgun (WGS) entry which is preliminary data.</text>
</comment>
<evidence type="ECO:0000313" key="1">
    <source>
        <dbReference type="EMBL" id="MDR5690665.1"/>
    </source>
</evidence>
<name>A0ABU1FG13_9MICO</name>
<sequence length="153" mass="17204">MKLPVYLALLDESERTLADAYRQVARGHGDEPDVHFLCLTMSAQCDAHRRLLAGIVERYGETPEDDEPERLHAEGIAEPRTGPLGMLRDLQDLYLLASLTDVTWMMVKQAAQALRDEALLEVIGHCEHEISVQLAWLTSRMKQSAPQILVATR</sequence>
<dbReference type="Proteomes" id="UP001260072">
    <property type="component" value="Unassembled WGS sequence"/>
</dbReference>
<keyword evidence="2" id="KW-1185">Reference proteome</keyword>
<evidence type="ECO:0000313" key="2">
    <source>
        <dbReference type="Proteomes" id="UP001260072"/>
    </source>
</evidence>
<organism evidence="1 2">
    <name type="scientific">Agromyces indicus</name>
    <dbReference type="NCBI Taxonomy" id="758919"/>
    <lineage>
        <taxon>Bacteria</taxon>
        <taxon>Bacillati</taxon>
        <taxon>Actinomycetota</taxon>
        <taxon>Actinomycetes</taxon>
        <taxon>Micrococcales</taxon>
        <taxon>Microbacteriaceae</taxon>
        <taxon>Agromyces</taxon>
    </lineage>
</organism>